<keyword evidence="2" id="KW-1185">Reference proteome</keyword>
<dbReference type="RefSeq" id="WP_189541026.1">
    <property type="nucleotide sequence ID" value="NZ_BMZD01000004.1"/>
</dbReference>
<name>A0A918RIU4_9SPHN</name>
<evidence type="ECO:0000313" key="2">
    <source>
        <dbReference type="Proteomes" id="UP000634139"/>
    </source>
</evidence>
<proteinExistence type="predicted"/>
<gene>
    <name evidence="1" type="ORF">GCM10011617_19950</name>
</gene>
<dbReference type="Proteomes" id="UP000634139">
    <property type="component" value="Unassembled WGS sequence"/>
</dbReference>
<sequence>MATQEFYLARAGEARAEAAVCTLDNVRERALRSAAAWEAMAARAAETAEARHVRDLEKAAAGFTSP</sequence>
<protein>
    <submittedName>
        <fullName evidence="1">Uncharacterized protein</fullName>
    </submittedName>
</protein>
<organism evidence="1 2">
    <name type="scientific">Novosphingobium arvoryzae</name>
    <dbReference type="NCBI Taxonomy" id="1256514"/>
    <lineage>
        <taxon>Bacteria</taxon>
        <taxon>Pseudomonadati</taxon>
        <taxon>Pseudomonadota</taxon>
        <taxon>Alphaproteobacteria</taxon>
        <taxon>Sphingomonadales</taxon>
        <taxon>Sphingomonadaceae</taxon>
        <taxon>Novosphingobium</taxon>
    </lineage>
</organism>
<dbReference type="EMBL" id="BMZD01000004">
    <property type="protein sequence ID" value="GGZ99510.1"/>
    <property type="molecule type" value="Genomic_DNA"/>
</dbReference>
<reference evidence="1" key="1">
    <citation type="journal article" date="2014" name="Int. J. Syst. Evol. Microbiol.">
        <title>Complete genome sequence of Corynebacterium casei LMG S-19264T (=DSM 44701T), isolated from a smear-ripened cheese.</title>
        <authorList>
            <consortium name="US DOE Joint Genome Institute (JGI-PGF)"/>
            <person name="Walter F."/>
            <person name="Albersmeier A."/>
            <person name="Kalinowski J."/>
            <person name="Ruckert C."/>
        </authorList>
    </citation>
    <scope>NUCLEOTIDE SEQUENCE</scope>
    <source>
        <strain evidence="1">KCTC 32422</strain>
    </source>
</reference>
<dbReference type="AlphaFoldDB" id="A0A918RIU4"/>
<evidence type="ECO:0000313" key="1">
    <source>
        <dbReference type="EMBL" id="GGZ99510.1"/>
    </source>
</evidence>
<comment type="caution">
    <text evidence="1">The sequence shown here is derived from an EMBL/GenBank/DDBJ whole genome shotgun (WGS) entry which is preliminary data.</text>
</comment>
<reference evidence="1" key="2">
    <citation type="submission" date="2020-09" db="EMBL/GenBank/DDBJ databases">
        <authorList>
            <person name="Sun Q."/>
            <person name="Kim S."/>
        </authorList>
    </citation>
    <scope>NUCLEOTIDE SEQUENCE</scope>
    <source>
        <strain evidence="1">KCTC 32422</strain>
    </source>
</reference>
<accession>A0A918RIU4</accession>